<dbReference type="Proteomes" id="UP000562982">
    <property type="component" value="Unassembled WGS sequence"/>
</dbReference>
<feature type="domain" description="ABC transmembrane type-1" evidence="8">
    <location>
        <begin position="135"/>
        <end position="319"/>
    </location>
</feature>
<dbReference type="PROSITE" id="PS50928">
    <property type="entry name" value="ABC_TM1"/>
    <property type="match status" value="1"/>
</dbReference>
<keyword evidence="4 7" id="KW-0812">Transmembrane</keyword>
<dbReference type="EMBL" id="QQAW01000002">
    <property type="protein sequence ID" value="RDI39808.1"/>
    <property type="molecule type" value="Genomic_DNA"/>
</dbReference>
<comment type="similarity">
    <text evidence="7">Belongs to the binding-protein-dependent transport system permease family.</text>
</comment>
<sequence>MSDVAGSAVGAVAPVAVHSVFRPWWPGVASTAVWAVAAAVTGLLPDHGRAPAGQPLVECEVVIAILSALSVLIGQAGWFAPLAYHGRRIAVLGGAVAVWEIVTAKTGWLPLPFFPSPQAVLDVYRVDSGRLAQSVFSSLLILVPGFLLGAVTGFLAGLAMGWSPEARYWGNPVIRLLGPLPPIAWLPVALFVFPTISTASIFLIALATAFPVAVLTASGVTLVDSRLYDVGRTLGASEGFLIRTIVIPATLPHVFVGLFMGLGASFIVLIVAEMLGAKAGLGWYLQWAQGWAAYANLYAALAVMSVLFSGVTMALFAVRRRALRWNRETVEW</sequence>
<keyword evidence="3" id="KW-1003">Cell membrane</keyword>
<reference evidence="9 12" key="2">
    <citation type="submission" date="2020-04" db="EMBL/GenBank/DDBJ databases">
        <title>Description of novel Gluconacetobacter.</title>
        <authorList>
            <person name="Sombolestani A."/>
        </authorList>
    </citation>
    <scope>NUCLEOTIDE SEQUENCE [LARGE SCALE GENOMIC DNA]</scope>
    <source>
        <strain evidence="9 12">LMG 1382</strain>
    </source>
</reference>
<feature type="transmembrane region" description="Helical" evidence="7">
    <location>
        <begin position="173"/>
        <end position="193"/>
    </location>
</feature>
<protein>
    <submittedName>
        <fullName evidence="9">ABC transporter permease subunit</fullName>
    </submittedName>
    <submittedName>
        <fullName evidence="10">NitT/TauT family transport system permease protein</fullName>
    </submittedName>
</protein>
<evidence type="ECO:0000256" key="4">
    <source>
        <dbReference type="ARBA" id="ARBA00022692"/>
    </source>
</evidence>
<evidence type="ECO:0000313" key="9">
    <source>
        <dbReference type="EMBL" id="MBB2185990.1"/>
    </source>
</evidence>
<dbReference type="GO" id="GO:0055085">
    <property type="term" value="P:transmembrane transport"/>
    <property type="evidence" value="ECO:0007669"/>
    <property type="project" value="InterPro"/>
</dbReference>
<dbReference type="Gene3D" id="1.10.3720.10">
    <property type="entry name" value="MetI-like"/>
    <property type="match status" value="1"/>
</dbReference>
<evidence type="ECO:0000259" key="8">
    <source>
        <dbReference type="PROSITE" id="PS50928"/>
    </source>
</evidence>
<proteinExistence type="inferred from homology"/>
<feature type="transmembrane region" description="Helical" evidence="7">
    <location>
        <begin position="291"/>
        <end position="318"/>
    </location>
</feature>
<evidence type="ECO:0000313" key="10">
    <source>
        <dbReference type="EMBL" id="RDI39808.1"/>
    </source>
</evidence>
<evidence type="ECO:0000313" key="12">
    <source>
        <dbReference type="Proteomes" id="UP000562982"/>
    </source>
</evidence>
<feature type="transmembrane region" description="Helical" evidence="7">
    <location>
        <begin position="244"/>
        <end position="271"/>
    </location>
</feature>
<dbReference type="Pfam" id="PF00528">
    <property type="entry name" value="BPD_transp_1"/>
    <property type="match status" value="1"/>
</dbReference>
<dbReference type="AlphaFoldDB" id="A0A370G7P0"/>
<evidence type="ECO:0000313" key="11">
    <source>
        <dbReference type="Proteomes" id="UP000254958"/>
    </source>
</evidence>
<feature type="transmembrane region" description="Helical" evidence="7">
    <location>
        <begin position="24"/>
        <end position="44"/>
    </location>
</feature>
<comment type="subcellular location">
    <subcellularLocation>
        <location evidence="1 7">Cell membrane</location>
        <topology evidence="1 7">Multi-pass membrane protein</topology>
    </subcellularLocation>
</comment>
<dbReference type="PANTHER" id="PTHR30151:SF0">
    <property type="entry name" value="ABC TRANSPORTER PERMEASE PROTEIN MJ0413-RELATED"/>
    <property type="match status" value="1"/>
</dbReference>
<name>A0A370G7P0_GLULI</name>
<dbReference type="EMBL" id="JABEQI010000002">
    <property type="protein sequence ID" value="MBB2185990.1"/>
    <property type="molecule type" value="Genomic_DNA"/>
</dbReference>
<dbReference type="SUPFAM" id="SSF161098">
    <property type="entry name" value="MetI-like"/>
    <property type="match status" value="1"/>
</dbReference>
<feature type="transmembrane region" description="Helical" evidence="7">
    <location>
        <begin position="56"/>
        <end position="78"/>
    </location>
</feature>
<dbReference type="InterPro" id="IPR000515">
    <property type="entry name" value="MetI-like"/>
</dbReference>
<feature type="transmembrane region" description="Helical" evidence="7">
    <location>
        <begin position="135"/>
        <end position="161"/>
    </location>
</feature>
<keyword evidence="5 7" id="KW-1133">Transmembrane helix</keyword>
<dbReference type="Proteomes" id="UP000254958">
    <property type="component" value="Unassembled WGS sequence"/>
</dbReference>
<keyword evidence="6 7" id="KW-0472">Membrane</keyword>
<dbReference type="InterPro" id="IPR035906">
    <property type="entry name" value="MetI-like_sf"/>
</dbReference>
<comment type="caution">
    <text evidence="10">The sequence shown here is derived from an EMBL/GenBank/DDBJ whole genome shotgun (WGS) entry which is preliminary data.</text>
</comment>
<dbReference type="OrthoDB" id="9804353at2"/>
<gene>
    <name evidence="10" type="ORF">C7453_102604</name>
    <name evidence="9" type="ORF">HLH32_06265</name>
</gene>
<accession>A0A370G7P0</accession>
<dbReference type="PANTHER" id="PTHR30151">
    <property type="entry name" value="ALKANE SULFONATE ABC TRANSPORTER-RELATED, MEMBRANE SUBUNIT"/>
    <property type="match status" value="1"/>
</dbReference>
<evidence type="ECO:0000256" key="6">
    <source>
        <dbReference type="ARBA" id="ARBA00023136"/>
    </source>
</evidence>
<organism evidence="10 11">
    <name type="scientific">Gluconacetobacter liquefaciens</name>
    <name type="common">Acetobacter liquefaciens</name>
    <dbReference type="NCBI Taxonomy" id="89584"/>
    <lineage>
        <taxon>Bacteria</taxon>
        <taxon>Pseudomonadati</taxon>
        <taxon>Pseudomonadota</taxon>
        <taxon>Alphaproteobacteria</taxon>
        <taxon>Acetobacterales</taxon>
        <taxon>Acetobacteraceae</taxon>
        <taxon>Gluconacetobacter</taxon>
    </lineage>
</organism>
<dbReference type="GO" id="GO:0005886">
    <property type="term" value="C:plasma membrane"/>
    <property type="evidence" value="ECO:0007669"/>
    <property type="project" value="UniProtKB-SubCell"/>
</dbReference>
<feature type="transmembrane region" description="Helical" evidence="7">
    <location>
        <begin position="199"/>
        <end position="223"/>
    </location>
</feature>
<evidence type="ECO:0000256" key="1">
    <source>
        <dbReference type="ARBA" id="ARBA00004651"/>
    </source>
</evidence>
<dbReference type="RefSeq" id="WP_114726620.1">
    <property type="nucleotide sequence ID" value="NZ_BJMI01000009.1"/>
</dbReference>
<keyword evidence="2 7" id="KW-0813">Transport</keyword>
<keyword evidence="11" id="KW-1185">Reference proteome</keyword>
<evidence type="ECO:0000256" key="5">
    <source>
        <dbReference type="ARBA" id="ARBA00022989"/>
    </source>
</evidence>
<evidence type="ECO:0000256" key="3">
    <source>
        <dbReference type="ARBA" id="ARBA00022475"/>
    </source>
</evidence>
<evidence type="ECO:0000256" key="7">
    <source>
        <dbReference type="RuleBase" id="RU363032"/>
    </source>
</evidence>
<dbReference type="CDD" id="cd06261">
    <property type="entry name" value="TM_PBP2"/>
    <property type="match status" value="1"/>
</dbReference>
<evidence type="ECO:0000256" key="2">
    <source>
        <dbReference type="ARBA" id="ARBA00022448"/>
    </source>
</evidence>
<reference evidence="10 11" key="1">
    <citation type="submission" date="2018-07" db="EMBL/GenBank/DDBJ databases">
        <title>Genomic Encyclopedia of Type Strains, Phase IV (KMG-IV): sequencing the most valuable type-strain genomes for metagenomic binning, comparative biology and taxonomic classification.</title>
        <authorList>
            <person name="Goeker M."/>
        </authorList>
    </citation>
    <scope>NUCLEOTIDE SEQUENCE [LARGE SCALE GENOMIC DNA]</scope>
    <source>
        <strain evidence="10 11">DSM 5603</strain>
    </source>
</reference>